<accession>A0A6P2CRX4</accession>
<evidence type="ECO:0000313" key="4">
    <source>
        <dbReference type="Proteomes" id="UP000464178"/>
    </source>
</evidence>
<feature type="region of interest" description="Disordered" evidence="1">
    <location>
        <begin position="84"/>
        <end position="143"/>
    </location>
</feature>
<keyword evidence="2" id="KW-1133">Transmembrane helix</keyword>
<evidence type="ECO:0000256" key="1">
    <source>
        <dbReference type="SAM" id="MobiDB-lite"/>
    </source>
</evidence>
<reference evidence="3 4" key="1">
    <citation type="submission" date="2019-05" db="EMBL/GenBank/DDBJ databases">
        <authorList>
            <consortium name="Science for Life Laboratories"/>
        </authorList>
    </citation>
    <scope>NUCLEOTIDE SEQUENCE [LARGE SCALE GENOMIC DNA]</scope>
    <source>
        <strain evidence="3">Soil9</strain>
    </source>
</reference>
<keyword evidence="4" id="KW-1185">Reference proteome</keyword>
<organism evidence="3 4">
    <name type="scientific">Gemmata massiliana</name>
    <dbReference type="NCBI Taxonomy" id="1210884"/>
    <lineage>
        <taxon>Bacteria</taxon>
        <taxon>Pseudomonadati</taxon>
        <taxon>Planctomycetota</taxon>
        <taxon>Planctomycetia</taxon>
        <taxon>Gemmatales</taxon>
        <taxon>Gemmataceae</taxon>
        <taxon>Gemmata</taxon>
    </lineage>
</organism>
<evidence type="ECO:0000256" key="2">
    <source>
        <dbReference type="SAM" id="Phobius"/>
    </source>
</evidence>
<proteinExistence type="predicted"/>
<feature type="compositionally biased region" description="Pro residues" evidence="1">
    <location>
        <begin position="106"/>
        <end position="119"/>
    </location>
</feature>
<dbReference type="RefSeq" id="WP_162666790.1">
    <property type="nucleotide sequence ID" value="NZ_LR593886.1"/>
</dbReference>
<gene>
    <name evidence="3" type="ORF">SOIL9_58660</name>
</gene>
<sequence>MLRPLNRCDACNYTWYPQGENRSRRCPGCGSEAVQCSWLPLAAPIIGGGLFLMLLACGGVFALINQADSEPPAPVAKAPPVVERPLVDRDPPTRISPQLPMNPGAAIPPGPAPIPPGRPEPIKKVNTPSLPPTPPIPKPEPPVPVVVKLSPADFLAPHPHPPRPNRPPLGFASGWDQCGPIQARVVGAKIMHPTLVNKANQHTLAPEPMLVVWVETQSLSKGRTVRRWQNPLGSYAQLKDTESAKIEAATLPADTWVGGQIQGAQPLTPGAAGVVDVLAFEIPSTSSRDLWLKLDGANVSERNMFLIKIPYDVWSKR</sequence>
<name>A0A6P2CRX4_9BACT</name>
<feature type="transmembrane region" description="Helical" evidence="2">
    <location>
        <begin position="41"/>
        <end position="64"/>
    </location>
</feature>
<feature type="compositionally biased region" description="Pro residues" evidence="1">
    <location>
        <begin position="129"/>
        <end position="143"/>
    </location>
</feature>
<dbReference type="Proteomes" id="UP000464178">
    <property type="component" value="Chromosome"/>
</dbReference>
<dbReference type="EMBL" id="LR593886">
    <property type="protein sequence ID" value="VTR91848.1"/>
    <property type="molecule type" value="Genomic_DNA"/>
</dbReference>
<evidence type="ECO:0000313" key="3">
    <source>
        <dbReference type="EMBL" id="VTR91848.1"/>
    </source>
</evidence>
<keyword evidence="2" id="KW-0472">Membrane</keyword>
<keyword evidence="2" id="KW-0812">Transmembrane</keyword>
<protein>
    <submittedName>
        <fullName evidence="3">Uncharacterized protein</fullName>
    </submittedName>
</protein>
<dbReference type="AlphaFoldDB" id="A0A6P2CRX4"/>
<dbReference type="KEGG" id="gms:SOIL9_58660"/>